<evidence type="ECO:0000313" key="3">
    <source>
        <dbReference type="Proteomes" id="UP000236754"/>
    </source>
</evidence>
<gene>
    <name evidence="2" type="ORF">SAMN05216223_105359</name>
</gene>
<evidence type="ECO:0000313" key="2">
    <source>
        <dbReference type="EMBL" id="SEG47118.1"/>
    </source>
</evidence>
<dbReference type="Pfam" id="PF02627">
    <property type="entry name" value="CMD"/>
    <property type="match status" value="1"/>
</dbReference>
<dbReference type="InterPro" id="IPR029032">
    <property type="entry name" value="AhpD-like"/>
</dbReference>
<dbReference type="Proteomes" id="UP000236754">
    <property type="component" value="Unassembled WGS sequence"/>
</dbReference>
<sequence length="152" mass="16164">MQARMKNPAQIIPAAMPAIVEVFKAAGSSGVEHSTMELVHLRASQINGCSACVDAGVRNARKAGVTDEQLGAVAAWREAPYFSDAQRAALALTEAATRLADNPAGVSDEIWEEAARHYTEEQLAGITLMIGVTNLFNRLNATTRQVAGEGAW</sequence>
<reference evidence="2 3" key="1">
    <citation type="submission" date="2016-10" db="EMBL/GenBank/DDBJ databases">
        <authorList>
            <person name="de Groot N.N."/>
        </authorList>
    </citation>
    <scope>NUCLEOTIDE SEQUENCE [LARGE SCALE GENOMIC DNA]</scope>
    <source>
        <strain evidence="2 3">CGMCC 4.2023</strain>
    </source>
</reference>
<dbReference type="InterPro" id="IPR003779">
    <property type="entry name" value="CMD-like"/>
</dbReference>
<dbReference type="NCBIfam" id="TIGR00778">
    <property type="entry name" value="ahpD_dom"/>
    <property type="match status" value="1"/>
</dbReference>
<dbReference type="SUPFAM" id="SSF69118">
    <property type="entry name" value="AhpD-like"/>
    <property type="match status" value="1"/>
</dbReference>
<dbReference type="RefSeq" id="WP_103886146.1">
    <property type="nucleotide sequence ID" value="NZ_FNVU01000005.1"/>
</dbReference>
<accession>A0A1H6AEH2</accession>
<organism evidence="2 3">
    <name type="scientific">Actinacidiphila yanglinensis</name>
    <dbReference type="NCBI Taxonomy" id="310779"/>
    <lineage>
        <taxon>Bacteria</taxon>
        <taxon>Bacillati</taxon>
        <taxon>Actinomycetota</taxon>
        <taxon>Actinomycetes</taxon>
        <taxon>Kitasatosporales</taxon>
        <taxon>Streptomycetaceae</taxon>
        <taxon>Actinacidiphila</taxon>
    </lineage>
</organism>
<dbReference type="AlphaFoldDB" id="A0A1H6AEH2"/>
<keyword evidence="3" id="KW-1185">Reference proteome</keyword>
<dbReference type="GO" id="GO:0051920">
    <property type="term" value="F:peroxiredoxin activity"/>
    <property type="evidence" value="ECO:0007669"/>
    <property type="project" value="InterPro"/>
</dbReference>
<feature type="domain" description="Carboxymuconolactone decarboxylase-like" evidence="1">
    <location>
        <begin position="13"/>
        <end position="94"/>
    </location>
</feature>
<keyword evidence="2" id="KW-0560">Oxidoreductase</keyword>
<proteinExistence type="predicted"/>
<dbReference type="InterPro" id="IPR004675">
    <property type="entry name" value="AhpD_core"/>
</dbReference>
<name>A0A1H6AEH2_9ACTN</name>
<dbReference type="PANTHER" id="PTHR34846:SF7">
    <property type="entry name" value="BLL7811 PROTEIN"/>
    <property type="match status" value="1"/>
</dbReference>
<dbReference type="PANTHER" id="PTHR34846">
    <property type="entry name" value="4-CARBOXYMUCONOLACTONE DECARBOXYLASE FAMILY PROTEIN (AFU_ORTHOLOGUE AFUA_6G11590)"/>
    <property type="match status" value="1"/>
</dbReference>
<evidence type="ECO:0000259" key="1">
    <source>
        <dbReference type="Pfam" id="PF02627"/>
    </source>
</evidence>
<dbReference type="EMBL" id="FNVU01000005">
    <property type="protein sequence ID" value="SEG47118.1"/>
    <property type="molecule type" value="Genomic_DNA"/>
</dbReference>
<keyword evidence="2" id="KW-0575">Peroxidase</keyword>
<dbReference type="OrthoDB" id="9801997at2"/>
<dbReference type="Gene3D" id="1.20.1290.10">
    <property type="entry name" value="AhpD-like"/>
    <property type="match status" value="1"/>
</dbReference>
<protein>
    <submittedName>
        <fullName evidence="2">Alkylhydroperoxidase AhpD family core domain-containing protein</fullName>
    </submittedName>
</protein>